<dbReference type="Pfam" id="PF00612">
    <property type="entry name" value="IQ"/>
    <property type="match status" value="2"/>
</dbReference>
<dbReference type="GO" id="GO:0003723">
    <property type="term" value="F:RNA binding"/>
    <property type="evidence" value="ECO:0007669"/>
    <property type="project" value="UniProtKB-KW"/>
</dbReference>
<evidence type="ECO:0000256" key="4">
    <source>
        <dbReference type="ARBA" id="ARBA00022884"/>
    </source>
</evidence>
<dbReference type="InterPro" id="IPR012677">
    <property type="entry name" value="Nucleotide-bd_a/b_plait_sf"/>
</dbReference>
<protein>
    <submittedName>
        <fullName evidence="8">RNA-binding protein with multiple splicing 2</fullName>
    </submittedName>
</protein>
<dbReference type="GO" id="GO:0005634">
    <property type="term" value="C:nucleus"/>
    <property type="evidence" value="ECO:0007669"/>
    <property type="project" value="UniProtKB-SubCell"/>
</dbReference>
<dbReference type="Gene3D" id="3.30.70.330">
    <property type="match status" value="1"/>
</dbReference>
<dbReference type="STRING" id="885580.ENSFDAP00000007716"/>
<evidence type="ECO:0000256" key="1">
    <source>
        <dbReference type="ARBA" id="ARBA00004123"/>
    </source>
</evidence>
<sequence>MDIKPRELYLFFRPFKGYEGSLIKLTSRQPVGFVIFDSQAGAEAAKNALNGIRFDPENPQTLRLGFAKANTKMAKSKLSSILPALGAHFITRDTYDLMRAALIPASPETWTPYPLHSAKLAPAISHAAFTYPAATALPPCMLRRADSGPLTPPSRDGNTASSASSAVLSPEGFHSKKVEDMGISLNQHGGKAHILLRQHELLYSRCESDIEPLERQERERERQRKTKDNLILFVSEDNEATIKPRQLKKAKQKNLRKKLNSAAILIQAWWRGTLVRRTLLHAALRAWILQRWWRQVMAQLLEKRRRAALTGYAIRERAAITLQSLVRMWRIHWRYCQVLNAIYVIQGHWQCHNCQTCAFLRGHCVVTATHLQFHIEIIN</sequence>
<dbReference type="SMART" id="SM00015">
    <property type="entry name" value="IQ"/>
    <property type="match status" value="2"/>
</dbReference>
<dbReference type="SUPFAM" id="SSF54928">
    <property type="entry name" value="RNA-binding domain, RBD"/>
    <property type="match status" value="1"/>
</dbReference>
<gene>
    <name evidence="8" type="ORF">H920_05846</name>
</gene>
<dbReference type="InterPro" id="IPR035979">
    <property type="entry name" value="RBD_domain_sf"/>
</dbReference>
<dbReference type="InterPro" id="IPR000048">
    <property type="entry name" value="IQ_motif_EF-hand-BS"/>
</dbReference>
<dbReference type="FunFam" id="1.20.5.190:FF:000014">
    <property type="entry name" value="IQ motif containing F5"/>
    <property type="match status" value="1"/>
</dbReference>
<accession>A0A091DNL8</accession>
<dbReference type="Gene3D" id="1.20.5.190">
    <property type="match status" value="1"/>
</dbReference>
<dbReference type="PANTHER" id="PTHR21633">
    <property type="entry name" value="IQ MOTIF CONTAINING F"/>
    <property type="match status" value="1"/>
</dbReference>
<evidence type="ECO:0000256" key="5">
    <source>
        <dbReference type="ARBA" id="ARBA00023242"/>
    </source>
</evidence>
<name>A0A091DNL8_FUKDA</name>
<dbReference type="GO" id="GO:0010494">
    <property type="term" value="C:cytoplasmic stress granule"/>
    <property type="evidence" value="ECO:0007669"/>
    <property type="project" value="UniProtKB-SubCell"/>
</dbReference>
<dbReference type="FunFam" id="1.20.5.190:FF:000015">
    <property type="entry name" value="IQ motif containing F5"/>
    <property type="match status" value="1"/>
</dbReference>
<dbReference type="FunFam" id="3.30.70.330:FF:000037">
    <property type="entry name" value="RNA-binding protein with multiple splicing 2"/>
    <property type="match status" value="1"/>
</dbReference>
<evidence type="ECO:0000259" key="7">
    <source>
        <dbReference type="Pfam" id="PF00076"/>
    </source>
</evidence>
<dbReference type="InterPro" id="IPR039887">
    <property type="entry name" value="IQCF"/>
</dbReference>
<reference evidence="8 9" key="1">
    <citation type="submission" date="2013-11" db="EMBL/GenBank/DDBJ databases">
        <title>The Damaraland mole rat (Fukomys damarensis) genome and evolution of African mole rats.</title>
        <authorList>
            <person name="Gladyshev V.N."/>
            <person name="Fang X."/>
        </authorList>
    </citation>
    <scope>NUCLEOTIDE SEQUENCE [LARGE SCALE GENOMIC DNA]</scope>
    <source>
        <tissue evidence="8">Liver</tissue>
    </source>
</reference>
<dbReference type="CDD" id="cd23766">
    <property type="entry name" value="IQCG"/>
    <property type="match status" value="1"/>
</dbReference>
<evidence type="ECO:0000313" key="8">
    <source>
        <dbReference type="EMBL" id="KFO32677.1"/>
    </source>
</evidence>
<feature type="domain" description="RRM" evidence="7">
    <location>
        <begin position="2"/>
        <end position="55"/>
    </location>
</feature>
<dbReference type="Pfam" id="PF00076">
    <property type="entry name" value="RRM_1"/>
    <property type="match status" value="1"/>
</dbReference>
<dbReference type="PROSITE" id="PS50096">
    <property type="entry name" value="IQ"/>
    <property type="match status" value="1"/>
</dbReference>
<dbReference type="GO" id="GO:0005516">
    <property type="term" value="F:calmodulin binding"/>
    <property type="evidence" value="ECO:0007669"/>
    <property type="project" value="TreeGrafter"/>
</dbReference>
<evidence type="ECO:0000256" key="3">
    <source>
        <dbReference type="ARBA" id="ARBA00022737"/>
    </source>
</evidence>
<dbReference type="Proteomes" id="UP000028990">
    <property type="component" value="Unassembled WGS sequence"/>
</dbReference>
<dbReference type="InterPro" id="IPR000504">
    <property type="entry name" value="RRM_dom"/>
</dbReference>
<dbReference type="AlphaFoldDB" id="A0A091DNL8"/>
<keyword evidence="9" id="KW-1185">Reference proteome</keyword>
<keyword evidence="5" id="KW-0539">Nucleus</keyword>
<evidence type="ECO:0000313" key="9">
    <source>
        <dbReference type="Proteomes" id="UP000028990"/>
    </source>
</evidence>
<dbReference type="EMBL" id="KN122133">
    <property type="protein sequence ID" value="KFO32677.1"/>
    <property type="molecule type" value="Genomic_DNA"/>
</dbReference>
<evidence type="ECO:0000256" key="6">
    <source>
        <dbReference type="SAM" id="MobiDB-lite"/>
    </source>
</evidence>
<feature type="compositionally biased region" description="Polar residues" evidence="6">
    <location>
        <begin position="156"/>
        <end position="167"/>
    </location>
</feature>
<keyword evidence="4" id="KW-0694">RNA-binding</keyword>
<keyword evidence="3" id="KW-0677">Repeat</keyword>
<feature type="region of interest" description="Disordered" evidence="6">
    <location>
        <begin position="144"/>
        <end position="169"/>
    </location>
</feature>
<evidence type="ECO:0000256" key="2">
    <source>
        <dbReference type="ARBA" id="ARBA00004210"/>
    </source>
</evidence>
<dbReference type="eggNOG" id="ENOG502SR3N">
    <property type="taxonomic scope" value="Eukaryota"/>
</dbReference>
<proteinExistence type="predicted"/>
<organism evidence="8 9">
    <name type="scientific">Fukomys damarensis</name>
    <name type="common">Damaraland mole rat</name>
    <name type="synonym">Cryptomys damarensis</name>
    <dbReference type="NCBI Taxonomy" id="885580"/>
    <lineage>
        <taxon>Eukaryota</taxon>
        <taxon>Metazoa</taxon>
        <taxon>Chordata</taxon>
        <taxon>Craniata</taxon>
        <taxon>Vertebrata</taxon>
        <taxon>Euteleostomi</taxon>
        <taxon>Mammalia</taxon>
        <taxon>Eutheria</taxon>
        <taxon>Euarchontoglires</taxon>
        <taxon>Glires</taxon>
        <taxon>Rodentia</taxon>
        <taxon>Hystricomorpha</taxon>
        <taxon>Bathyergidae</taxon>
        <taxon>Fukomys</taxon>
    </lineage>
</organism>
<comment type="subcellular location">
    <subcellularLocation>
        <location evidence="2">Cytoplasm</location>
        <location evidence="2">Stress granule</location>
    </subcellularLocation>
    <subcellularLocation>
        <location evidence="1">Nucleus</location>
    </subcellularLocation>
</comment>
<dbReference type="PANTHER" id="PTHR21633:SF4">
    <property type="entry name" value="IQ DOMAIN-CONTAINING PROTEIN F2"/>
    <property type="match status" value="1"/>
</dbReference>